<dbReference type="Proteomes" id="UP000000305">
    <property type="component" value="Unassembled WGS sequence"/>
</dbReference>
<keyword evidence="2" id="KW-1185">Reference proteome</keyword>
<dbReference type="AlphaFoldDB" id="E9GGH0"/>
<organism evidence="1 2">
    <name type="scientific">Daphnia pulex</name>
    <name type="common">Water flea</name>
    <dbReference type="NCBI Taxonomy" id="6669"/>
    <lineage>
        <taxon>Eukaryota</taxon>
        <taxon>Metazoa</taxon>
        <taxon>Ecdysozoa</taxon>
        <taxon>Arthropoda</taxon>
        <taxon>Crustacea</taxon>
        <taxon>Branchiopoda</taxon>
        <taxon>Diplostraca</taxon>
        <taxon>Cladocera</taxon>
        <taxon>Anomopoda</taxon>
        <taxon>Daphniidae</taxon>
        <taxon>Daphnia</taxon>
    </lineage>
</organism>
<gene>
    <name evidence="1" type="ORF">DAPPUDRAFT_242364</name>
</gene>
<evidence type="ECO:0000313" key="1">
    <source>
        <dbReference type="EMBL" id="EFX81501.1"/>
    </source>
</evidence>
<proteinExistence type="predicted"/>
<evidence type="ECO:0000313" key="2">
    <source>
        <dbReference type="Proteomes" id="UP000000305"/>
    </source>
</evidence>
<dbReference type="InParanoid" id="E9GGH0"/>
<dbReference type="EMBL" id="GL732543">
    <property type="protein sequence ID" value="EFX81501.1"/>
    <property type="molecule type" value="Genomic_DNA"/>
</dbReference>
<dbReference type="KEGG" id="dpx:DAPPUDRAFT_242364"/>
<name>E9GGH0_DAPPU</name>
<protein>
    <submittedName>
        <fullName evidence="1">Uncharacterized protein</fullName>
    </submittedName>
</protein>
<accession>E9GGH0</accession>
<sequence length="98" mass="11154">MKRNDPVFPGVNYSLRSLLENTELIHNTTNSRAPQLKRFVRNEPYRTRAPFPQLHSTSRSRLLPNGDGAFELLRTFDDRLPASAPTVVSWGNCDILNS</sequence>
<reference evidence="1 2" key="1">
    <citation type="journal article" date="2011" name="Science">
        <title>The ecoresponsive genome of Daphnia pulex.</title>
        <authorList>
            <person name="Colbourne J.K."/>
            <person name="Pfrender M.E."/>
            <person name="Gilbert D."/>
            <person name="Thomas W.K."/>
            <person name="Tucker A."/>
            <person name="Oakley T.H."/>
            <person name="Tokishita S."/>
            <person name="Aerts A."/>
            <person name="Arnold G.J."/>
            <person name="Basu M.K."/>
            <person name="Bauer D.J."/>
            <person name="Caceres C.E."/>
            <person name="Carmel L."/>
            <person name="Casola C."/>
            <person name="Choi J.H."/>
            <person name="Detter J.C."/>
            <person name="Dong Q."/>
            <person name="Dusheyko S."/>
            <person name="Eads B.D."/>
            <person name="Frohlich T."/>
            <person name="Geiler-Samerotte K.A."/>
            <person name="Gerlach D."/>
            <person name="Hatcher P."/>
            <person name="Jogdeo S."/>
            <person name="Krijgsveld J."/>
            <person name="Kriventseva E.V."/>
            <person name="Kultz D."/>
            <person name="Laforsch C."/>
            <person name="Lindquist E."/>
            <person name="Lopez J."/>
            <person name="Manak J.R."/>
            <person name="Muller J."/>
            <person name="Pangilinan J."/>
            <person name="Patwardhan R.P."/>
            <person name="Pitluck S."/>
            <person name="Pritham E.J."/>
            <person name="Rechtsteiner A."/>
            <person name="Rho M."/>
            <person name="Rogozin I.B."/>
            <person name="Sakarya O."/>
            <person name="Salamov A."/>
            <person name="Schaack S."/>
            <person name="Shapiro H."/>
            <person name="Shiga Y."/>
            <person name="Skalitzky C."/>
            <person name="Smith Z."/>
            <person name="Souvorov A."/>
            <person name="Sung W."/>
            <person name="Tang Z."/>
            <person name="Tsuchiya D."/>
            <person name="Tu H."/>
            <person name="Vos H."/>
            <person name="Wang M."/>
            <person name="Wolf Y.I."/>
            <person name="Yamagata H."/>
            <person name="Yamada T."/>
            <person name="Ye Y."/>
            <person name="Shaw J.R."/>
            <person name="Andrews J."/>
            <person name="Crease T.J."/>
            <person name="Tang H."/>
            <person name="Lucas S.M."/>
            <person name="Robertson H.M."/>
            <person name="Bork P."/>
            <person name="Koonin E.V."/>
            <person name="Zdobnov E.M."/>
            <person name="Grigoriev I.V."/>
            <person name="Lynch M."/>
            <person name="Boore J.L."/>
        </authorList>
    </citation>
    <scope>NUCLEOTIDE SEQUENCE [LARGE SCALE GENOMIC DNA]</scope>
</reference>
<dbReference type="HOGENOM" id="CLU_2335728_0_0_1"/>